<dbReference type="Gene3D" id="1.10.287.70">
    <property type="match status" value="1"/>
</dbReference>
<keyword evidence="2 5" id="KW-0812">Transmembrane</keyword>
<feature type="transmembrane region" description="Helical" evidence="5">
    <location>
        <begin position="31"/>
        <end position="56"/>
    </location>
</feature>
<name>A0A821SCV4_9NEOP</name>
<reference evidence="6" key="1">
    <citation type="submission" date="2021-02" db="EMBL/GenBank/DDBJ databases">
        <authorList>
            <person name="Steward A R."/>
        </authorList>
    </citation>
    <scope>NUCLEOTIDE SEQUENCE</scope>
</reference>
<dbReference type="EMBL" id="CAJOBZ010000016">
    <property type="protein sequence ID" value="CAF4852823.1"/>
    <property type="molecule type" value="Genomic_DNA"/>
</dbReference>
<keyword evidence="3 5" id="KW-1133">Transmembrane helix</keyword>
<protein>
    <submittedName>
        <fullName evidence="6">Uncharacterized protein</fullName>
    </submittedName>
</protein>
<evidence type="ECO:0000313" key="7">
    <source>
        <dbReference type="Proteomes" id="UP000663880"/>
    </source>
</evidence>
<evidence type="ECO:0000313" key="6">
    <source>
        <dbReference type="EMBL" id="CAF4852823.1"/>
    </source>
</evidence>
<sequence>MSRRSAYGARLDYSPPPPTNCAKFLYYSWRLCSVVFSHFVMISLVVAYCILGAVTFERLESQHEREVKKNISQIRANTTYSIWQMTNRVSYLSQSNWTSDVLDMLKEFENAILLEMKVRGWDGSESPDRLQWTFTGALFYSIVVITTIALKQRLLGFYWMLKVSLSPNNYKLDKEVCSKSAPIISNF</sequence>
<dbReference type="GO" id="GO:0015271">
    <property type="term" value="F:outward rectifier potassium channel activity"/>
    <property type="evidence" value="ECO:0007669"/>
    <property type="project" value="TreeGrafter"/>
</dbReference>
<dbReference type="Proteomes" id="UP000663880">
    <property type="component" value="Unassembled WGS sequence"/>
</dbReference>
<dbReference type="SUPFAM" id="SSF81324">
    <property type="entry name" value="Voltage-gated potassium channels"/>
    <property type="match status" value="1"/>
</dbReference>
<evidence type="ECO:0000256" key="3">
    <source>
        <dbReference type="ARBA" id="ARBA00022989"/>
    </source>
</evidence>
<accession>A0A821SCV4</accession>
<gene>
    <name evidence="6" type="ORF">PMACD_LOCUS7223</name>
</gene>
<dbReference type="GO" id="GO:0022841">
    <property type="term" value="F:potassium ion leak channel activity"/>
    <property type="evidence" value="ECO:0007669"/>
    <property type="project" value="TreeGrafter"/>
</dbReference>
<dbReference type="PANTHER" id="PTHR11003:SF334">
    <property type="entry name" value="FI03418P"/>
    <property type="match status" value="1"/>
</dbReference>
<keyword evidence="4 5" id="KW-0472">Membrane</keyword>
<evidence type="ECO:0000256" key="5">
    <source>
        <dbReference type="SAM" id="Phobius"/>
    </source>
</evidence>
<keyword evidence="7" id="KW-1185">Reference proteome</keyword>
<comment type="caution">
    <text evidence="6">The sequence shown here is derived from an EMBL/GenBank/DDBJ whole genome shotgun (WGS) entry which is preliminary data.</text>
</comment>
<dbReference type="GO" id="GO:0030322">
    <property type="term" value="P:stabilization of membrane potential"/>
    <property type="evidence" value="ECO:0007669"/>
    <property type="project" value="TreeGrafter"/>
</dbReference>
<feature type="transmembrane region" description="Helical" evidence="5">
    <location>
        <begin position="130"/>
        <end position="150"/>
    </location>
</feature>
<dbReference type="GO" id="GO:0005886">
    <property type="term" value="C:plasma membrane"/>
    <property type="evidence" value="ECO:0007669"/>
    <property type="project" value="TreeGrafter"/>
</dbReference>
<organism evidence="6 7">
    <name type="scientific">Pieris macdunnoughi</name>
    <dbReference type="NCBI Taxonomy" id="345717"/>
    <lineage>
        <taxon>Eukaryota</taxon>
        <taxon>Metazoa</taxon>
        <taxon>Ecdysozoa</taxon>
        <taxon>Arthropoda</taxon>
        <taxon>Hexapoda</taxon>
        <taxon>Insecta</taxon>
        <taxon>Pterygota</taxon>
        <taxon>Neoptera</taxon>
        <taxon>Endopterygota</taxon>
        <taxon>Lepidoptera</taxon>
        <taxon>Glossata</taxon>
        <taxon>Ditrysia</taxon>
        <taxon>Papilionoidea</taxon>
        <taxon>Pieridae</taxon>
        <taxon>Pierinae</taxon>
        <taxon>Pieris</taxon>
    </lineage>
</organism>
<evidence type="ECO:0000256" key="2">
    <source>
        <dbReference type="ARBA" id="ARBA00022692"/>
    </source>
</evidence>
<dbReference type="OrthoDB" id="297496at2759"/>
<evidence type="ECO:0000256" key="4">
    <source>
        <dbReference type="ARBA" id="ARBA00023136"/>
    </source>
</evidence>
<proteinExistence type="predicted"/>
<dbReference type="AlphaFoldDB" id="A0A821SCV4"/>
<comment type="subcellular location">
    <subcellularLocation>
        <location evidence="1">Membrane</location>
        <topology evidence="1">Multi-pass membrane protein</topology>
    </subcellularLocation>
</comment>
<dbReference type="PANTHER" id="PTHR11003">
    <property type="entry name" value="POTASSIUM CHANNEL, SUBFAMILY K"/>
    <property type="match status" value="1"/>
</dbReference>
<evidence type="ECO:0000256" key="1">
    <source>
        <dbReference type="ARBA" id="ARBA00004141"/>
    </source>
</evidence>
<dbReference type="InterPro" id="IPR003280">
    <property type="entry name" value="2pore_dom_K_chnl"/>
</dbReference>